<dbReference type="Proteomes" id="UP000011717">
    <property type="component" value="Unassembled WGS sequence"/>
</dbReference>
<dbReference type="Pfam" id="PF16901">
    <property type="entry name" value="DAO_C"/>
    <property type="match status" value="1"/>
</dbReference>
<organism evidence="8 9">
    <name type="scientific">Pacificimonas flava</name>
    <dbReference type="NCBI Taxonomy" id="1234595"/>
    <lineage>
        <taxon>Bacteria</taxon>
        <taxon>Pseudomonadati</taxon>
        <taxon>Pseudomonadota</taxon>
        <taxon>Alphaproteobacteria</taxon>
        <taxon>Sphingomonadales</taxon>
        <taxon>Sphingosinicellaceae</taxon>
        <taxon>Pacificimonas</taxon>
    </lineage>
</organism>
<evidence type="ECO:0000256" key="1">
    <source>
        <dbReference type="ARBA" id="ARBA00001974"/>
    </source>
</evidence>
<keyword evidence="4" id="KW-0274">FAD</keyword>
<dbReference type="InterPro" id="IPR006076">
    <property type="entry name" value="FAD-dep_OxRdtase"/>
</dbReference>
<dbReference type="Gene3D" id="1.10.8.870">
    <property type="entry name" value="Alpha-glycerophosphate oxidase, cap domain"/>
    <property type="match status" value="1"/>
</dbReference>
<dbReference type="Gene3D" id="3.30.9.10">
    <property type="entry name" value="D-Amino Acid Oxidase, subunit A, domain 2"/>
    <property type="match status" value="1"/>
</dbReference>
<dbReference type="Gene3D" id="3.50.50.60">
    <property type="entry name" value="FAD/NAD(P)-binding domain"/>
    <property type="match status" value="1"/>
</dbReference>
<protein>
    <submittedName>
        <fullName evidence="8">Aerobic glycerol-3-phosphate dehydrogenase</fullName>
    </submittedName>
</protein>
<dbReference type="NCBIfam" id="NF008899">
    <property type="entry name" value="PRK12266.1"/>
    <property type="match status" value="1"/>
</dbReference>
<proteinExistence type="inferred from homology"/>
<evidence type="ECO:0000259" key="6">
    <source>
        <dbReference type="Pfam" id="PF01266"/>
    </source>
</evidence>
<reference evidence="8 9" key="1">
    <citation type="journal article" date="2013" name="Genome Announc.">
        <title>Draft Genome Sequence of Strain JLT2015T, Belonging to the Family Sphingomonadaceae of the Alphaproteobacteria.</title>
        <authorList>
            <person name="Tang K."/>
            <person name="Liu K."/>
            <person name="Li S."/>
            <person name="Jiao N."/>
        </authorList>
    </citation>
    <scope>NUCLEOTIDE SEQUENCE [LARGE SCALE GENOMIC DNA]</scope>
    <source>
        <strain evidence="8 9">JLT2015</strain>
    </source>
</reference>
<dbReference type="InterPro" id="IPR036188">
    <property type="entry name" value="FAD/NAD-bd_sf"/>
</dbReference>
<evidence type="ECO:0000256" key="5">
    <source>
        <dbReference type="ARBA" id="ARBA00023002"/>
    </source>
</evidence>
<dbReference type="OrthoDB" id="9766796at2"/>
<comment type="similarity">
    <text evidence="2">Belongs to the FAD-dependent glycerol-3-phosphate dehydrogenase family.</text>
</comment>
<dbReference type="SUPFAM" id="SSF51905">
    <property type="entry name" value="FAD/NAD(P)-binding domain"/>
    <property type="match status" value="1"/>
</dbReference>
<feature type="domain" description="Alpha-glycerophosphate oxidase C-terminal" evidence="7">
    <location>
        <begin position="373"/>
        <end position="481"/>
    </location>
</feature>
<keyword evidence="3" id="KW-0285">Flavoprotein</keyword>
<comment type="cofactor">
    <cofactor evidence="1">
        <name>FAD</name>
        <dbReference type="ChEBI" id="CHEBI:57692"/>
    </cofactor>
</comment>
<gene>
    <name evidence="8" type="ORF">C725_1977</name>
</gene>
<dbReference type="PATRIC" id="fig|1234595.3.peg.1978"/>
<dbReference type="PROSITE" id="PS00978">
    <property type="entry name" value="FAD_G3PDH_2"/>
    <property type="match status" value="1"/>
</dbReference>
<evidence type="ECO:0000256" key="2">
    <source>
        <dbReference type="ARBA" id="ARBA00007330"/>
    </source>
</evidence>
<name>M2SB25_9SPHN</name>
<dbReference type="Pfam" id="PF01266">
    <property type="entry name" value="DAO"/>
    <property type="match status" value="1"/>
</dbReference>
<evidence type="ECO:0000256" key="4">
    <source>
        <dbReference type="ARBA" id="ARBA00022827"/>
    </source>
</evidence>
<evidence type="ECO:0000256" key="3">
    <source>
        <dbReference type="ARBA" id="ARBA00022630"/>
    </source>
</evidence>
<evidence type="ECO:0000313" key="8">
    <source>
        <dbReference type="EMBL" id="EMD82590.1"/>
    </source>
</evidence>
<accession>M2SB25</accession>
<dbReference type="GO" id="GO:0004368">
    <property type="term" value="F:glycerol-3-phosphate dehydrogenase (quinone) activity"/>
    <property type="evidence" value="ECO:0007669"/>
    <property type="project" value="InterPro"/>
</dbReference>
<dbReference type="RefSeq" id="WP_008602420.1">
    <property type="nucleotide sequence ID" value="NZ_AMRV01000006.1"/>
</dbReference>
<dbReference type="InterPro" id="IPR031656">
    <property type="entry name" value="DAO_C"/>
</dbReference>
<feature type="domain" description="FAD dependent oxidoreductase" evidence="6">
    <location>
        <begin position="7"/>
        <end position="355"/>
    </location>
</feature>
<comment type="caution">
    <text evidence="8">The sequence shown here is derived from an EMBL/GenBank/DDBJ whole genome shotgun (WGS) entry which is preliminary data.</text>
</comment>
<dbReference type="NCBIfam" id="NF009906">
    <property type="entry name" value="PRK13369.1"/>
    <property type="match status" value="1"/>
</dbReference>
<dbReference type="AlphaFoldDB" id="M2SB25"/>
<dbReference type="GO" id="GO:0046168">
    <property type="term" value="P:glycerol-3-phosphate catabolic process"/>
    <property type="evidence" value="ECO:0007669"/>
    <property type="project" value="TreeGrafter"/>
</dbReference>
<dbReference type="InterPro" id="IPR000447">
    <property type="entry name" value="G3P_DH_FAD-dep"/>
</dbReference>
<dbReference type="PRINTS" id="PR01001">
    <property type="entry name" value="FADG3PDH"/>
</dbReference>
<dbReference type="EMBL" id="AMRV01000006">
    <property type="protein sequence ID" value="EMD82590.1"/>
    <property type="molecule type" value="Genomic_DNA"/>
</dbReference>
<sequence length="490" mass="53963">MQRDHFDIIIIGAGINGAGIARDAAGRGLKVALVEAGDLGGGTSSASTKLIHGGLRYLEFYEFALVREALAERETILSIAPHLASPMPFVLPLSQETRPSWMIRAGLLLYDRLAKRRSFPNSQTLSLRDDIAGHGLADRFTRAFRYWDGWVDDSRLVIANCQDAARRGAEILPRDGAVTAFHSEAGWLVALESGRELYGSRIVNCTGPWAEDVAKTVLGLNDAPRVNLVQGAHIVVPRAGRQRDAYMLQQPDGRIIFVIPFKERYSLIGTTETRVSDAADPQITEGEIDYLLAAANRYLRRELAREDIVASFAGIRPLVLEEGKGARETSREWKFLQHSGMNATTVIGGKLTTYRLLAEALLAELYPKTAPWTADQTLPGGDIPRSQNRPPHEDFRAWTKGLCGRFPDHDPDLVGRFASLYGTRAEALLAGGVGRNLGGIFEAEVDYLVAEEWARTAEDILWRRTKLGLSAPPEAADNIERHIRASYTPS</sequence>
<evidence type="ECO:0000259" key="7">
    <source>
        <dbReference type="Pfam" id="PF16901"/>
    </source>
</evidence>
<evidence type="ECO:0000313" key="9">
    <source>
        <dbReference type="Proteomes" id="UP000011717"/>
    </source>
</evidence>
<dbReference type="PANTHER" id="PTHR11985">
    <property type="entry name" value="GLYCEROL-3-PHOSPHATE DEHYDROGENASE"/>
    <property type="match status" value="1"/>
</dbReference>
<keyword evidence="5" id="KW-0560">Oxidoreductase</keyword>
<dbReference type="PANTHER" id="PTHR11985:SF15">
    <property type="entry name" value="GLYCEROL-3-PHOSPHATE DEHYDROGENASE, MITOCHONDRIAL"/>
    <property type="match status" value="1"/>
</dbReference>
<dbReference type="InterPro" id="IPR038299">
    <property type="entry name" value="DAO_C_sf"/>
</dbReference>
<keyword evidence="9" id="KW-1185">Reference proteome</keyword>